<keyword evidence="1" id="KW-0378">Hydrolase</keyword>
<dbReference type="OrthoDB" id="2987348at2"/>
<dbReference type="PANTHER" id="PTHR43329">
    <property type="entry name" value="EPOXIDE HYDROLASE"/>
    <property type="match status" value="1"/>
</dbReference>
<dbReference type="PRINTS" id="PR00111">
    <property type="entry name" value="ABHYDROLASE"/>
</dbReference>
<dbReference type="RefSeq" id="WP_092835863.1">
    <property type="nucleotide sequence ID" value="NZ_CP028290.1"/>
</dbReference>
<dbReference type="EMBL" id="FNJL01000019">
    <property type="protein sequence ID" value="SDP63475.1"/>
    <property type="molecule type" value="Genomic_DNA"/>
</dbReference>
<feature type="domain" description="AB hydrolase-1" evidence="2">
    <location>
        <begin position="26"/>
        <end position="290"/>
    </location>
</feature>
<proteinExistence type="predicted"/>
<evidence type="ECO:0000313" key="3">
    <source>
        <dbReference type="EMBL" id="SDP63475.1"/>
    </source>
</evidence>
<keyword evidence="4" id="KW-1185">Reference proteome</keyword>
<protein>
    <submittedName>
        <fullName evidence="3">Pimeloyl-ACP methyl ester carboxylesterase</fullName>
    </submittedName>
</protein>
<reference evidence="4" key="1">
    <citation type="submission" date="2016-10" db="EMBL/GenBank/DDBJ databases">
        <authorList>
            <person name="Varghese N."/>
            <person name="Submissions S."/>
        </authorList>
    </citation>
    <scope>NUCLEOTIDE SEQUENCE [LARGE SCALE GENOMIC DNA]</scope>
    <source>
        <strain evidence="4">DSM 17101</strain>
    </source>
</reference>
<evidence type="ECO:0000313" key="4">
    <source>
        <dbReference type="Proteomes" id="UP000199317"/>
    </source>
</evidence>
<dbReference type="Proteomes" id="UP000199317">
    <property type="component" value="Unassembled WGS sequence"/>
</dbReference>
<dbReference type="Gene3D" id="3.40.50.1820">
    <property type="entry name" value="alpha/beta hydrolase"/>
    <property type="match status" value="1"/>
</dbReference>
<dbReference type="InterPro" id="IPR029058">
    <property type="entry name" value="AB_hydrolase_fold"/>
</dbReference>
<dbReference type="Pfam" id="PF00561">
    <property type="entry name" value="Abhydrolase_1"/>
    <property type="match status" value="1"/>
</dbReference>
<sequence>MTDTTLHPLPHGITLHCRNRGAPGRPVLAFLHGFPEGAFIWDGMLEHFSRPENGGYRCVAPFLRGFAPSSSPQAVESYRAKHLVQDLVALIEAECGPVDAGGRLAALIAHDWGGAVAWNLANQRPDLLERLVIVNSPHPGTFLRELRQSPEQQQASEYMHFLCRPDAETLLAEDGYRRLFGFFGRPDGSAPGWLTPELQGRYRATWDEGLTGPCNYYRASPLRPPREGEAHAAGVELPDAMLSIGMPTLVVWGLDDPALRPGLLHGLERWVPSLRLRTVPGASHWIVHEQPERVAHEIGEFLGDASASARAL</sequence>
<dbReference type="AlphaFoldDB" id="A0A1H0UBU1"/>
<dbReference type="InterPro" id="IPR000639">
    <property type="entry name" value="Epox_hydrolase-like"/>
</dbReference>
<evidence type="ECO:0000259" key="2">
    <source>
        <dbReference type="Pfam" id="PF00561"/>
    </source>
</evidence>
<evidence type="ECO:0000256" key="1">
    <source>
        <dbReference type="ARBA" id="ARBA00022801"/>
    </source>
</evidence>
<name>A0A1H0UBU1_9BURK</name>
<gene>
    <name evidence="3" type="ORF">SAMN04489708_11911</name>
</gene>
<organism evidence="3 4">
    <name type="scientific">Paracidovorax cattleyae</name>
    <dbReference type="NCBI Taxonomy" id="80868"/>
    <lineage>
        <taxon>Bacteria</taxon>
        <taxon>Pseudomonadati</taxon>
        <taxon>Pseudomonadota</taxon>
        <taxon>Betaproteobacteria</taxon>
        <taxon>Burkholderiales</taxon>
        <taxon>Comamonadaceae</taxon>
        <taxon>Paracidovorax</taxon>
    </lineage>
</organism>
<accession>A0A1H0UBU1</accession>
<dbReference type="GO" id="GO:0016787">
    <property type="term" value="F:hydrolase activity"/>
    <property type="evidence" value="ECO:0007669"/>
    <property type="project" value="UniProtKB-KW"/>
</dbReference>
<dbReference type="SUPFAM" id="SSF53474">
    <property type="entry name" value="alpha/beta-Hydrolases"/>
    <property type="match status" value="1"/>
</dbReference>
<dbReference type="InterPro" id="IPR000073">
    <property type="entry name" value="AB_hydrolase_1"/>
</dbReference>
<dbReference type="PRINTS" id="PR00412">
    <property type="entry name" value="EPOXHYDRLASE"/>
</dbReference>